<proteinExistence type="predicted"/>
<evidence type="ECO:0000313" key="2">
    <source>
        <dbReference type="Proteomes" id="UP001464923"/>
    </source>
</evidence>
<dbReference type="Proteomes" id="UP001464923">
    <property type="component" value="Unassembled WGS sequence"/>
</dbReference>
<accession>A0ABV1K2S0</accession>
<protein>
    <submittedName>
        <fullName evidence="1">Uncharacterized protein</fullName>
    </submittedName>
</protein>
<name>A0ABV1K2S0_9PSEU</name>
<organism evidence="1 2">
    <name type="scientific">Pseudonocardia tropica</name>
    <dbReference type="NCBI Taxonomy" id="681289"/>
    <lineage>
        <taxon>Bacteria</taxon>
        <taxon>Bacillati</taxon>
        <taxon>Actinomycetota</taxon>
        <taxon>Actinomycetes</taxon>
        <taxon>Pseudonocardiales</taxon>
        <taxon>Pseudonocardiaceae</taxon>
        <taxon>Pseudonocardia</taxon>
    </lineage>
</organism>
<gene>
    <name evidence="1" type="ORF">WHI96_21405</name>
</gene>
<comment type="caution">
    <text evidence="1">The sequence shown here is derived from an EMBL/GenBank/DDBJ whole genome shotgun (WGS) entry which is preliminary data.</text>
</comment>
<evidence type="ECO:0000313" key="1">
    <source>
        <dbReference type="EMBL" id="MEQ3541378.1"/>
    </source>
</evidence>
<dbReference type="RefSeq" id="WP_345651365.1">
    <property type="nucleotide sequence ID" value="NZ_BAABLY010000077.1"/>
</dbReference>
<sequence length="224" mass="24522">MELTEQQLVDELENIAVATTDAMLAEGGFVPPPTMHMFCDDLGRQPYAGYVRARAFYPGSDAHTAVETLGLVASFVNASRLMLAWEQADLQIALQRPGEPLPTGLVVVDVPRVGEHVVRWNPAELVQTGTRADGCPVVTASWGPTQRIPGGRLPAPVAAALELWRSPRAWSAVEIAEAYLDIEDDGYHMAWPVRPDDEPPQRWPLWRAVVEAIVTDPGQPQRSA</sequence>
<dbReference type="EMBL" id="JBEDNP010000014">
    <property type="protein sequence ID" value="MEQ3541378.1"/>
    <property type="molecule type" value="Genomic_DNA"/>
</dbReference>
<keyword evidence="2" id="KW-1185">Reference proteome</keyword>
<reference evidence="1 2" key="1">
    <citation type="submission" date="2024-03" db="EMBL/GenBank/DDBJ databases">
        <title>Draft genome sequence of Pseudonocardia tropica JCM 19149.</title>
        <authorList>
            <person name="Butdee W."/>
            <person name="Duangmal K."/>
        </authorList>
    </citation>
    <scope>NUCLEOTIDE SEQUENCE [LARGE SCALE GENOMIC DNA]</scope>
    <source>
        <strain evidence="1 2">JCM 19149</strain>
    </source>
</reference>